<organism evidence="1 2">
    <name type="scientific">Helicobacter canis</name>
    <dbReference type="NCBI Taxonomy" id="29419"/>
    <lineage>
        <taxon>Bacteria</taxon>
        <taxon>Pseudomonadati</taxon>
        <taxon>Campylobacterota</taxon>
        <taxon>Epsilonproteobacteria</taxon>
        <taxon>Campylobacterales</taxon>
        <taxon>Helicobacteraceae</taxon>
        <taxon>Helicobacter</taxon>
    </lineage>
</organism>
<gene>
    <name evidence="1" type="ORF">NCTC12410_01324</name>
</gene>
<dbReference type="RefSeq" id="WP_115011726.1">
    <property type="nucleotide sequence ID" value="NZ_UGHV01000001.1"/>
</dbReference>
<reference evidence="1 2" key="1">
    <citation type="submission" date="2018-06" db="EMBL/GenBank/DDBJ databases">
        <authorList>
            <consortium name="Pathogen Informatics"/>
            <person name="Doyle S."/>
        </authorList>
    </citation>
    <scope>NUCLEOTIDE SEQUENCE [LARGE SCALE GENOMIC DNA]</scope>
    <source>
        <strain evidence="1 2">NCTC12410</strain>
    </source>
</reference>
<proteinExistence type="predicted"/>
<accession>A0A377J6R3</accession>
<evidence type="ECO:0000313" key="2">
    <source>
        <dbReference type="Proteomes" id="UP000254841"/>
    </source>
</evidence>
<dbReference type="AlphaFoldDB" id="A0A377J6R3"/>
<dbReference type="EMBL" id="UGHV01000001">
    <property type="protein sequence ID" value="STO97493.1"/>
    <property type="molecule type" value="Genomic_DNA"/>
</dbReference>
<protein>
    <submittedName>
        <fullName evidence="1">Uncharacterized protein</fullName>
    </submittedName>
</protein>
<sequence>MTGCEWLALIPLAAKTADKAKSWLDKPKRKAANKAIRNYANNKLGETKALVDQLETDLAKADFLIRQHKSAITAKAKKTHDIIMGVCDCESLSNAAYLHQAPISPRIHFLTIALFLSLASTACAAWQSAASLVIYNQKVDSRFAWFGYGSPRLFQGSR</sequence>
<evidence type="ECO:0000313" key="1">
    <source>
        <dbReference type="EMBL" id="STO97493.1"/>
    </source>
</evidence>
<name>A0A377J6R3_9HELI</name>
<dbReference type="Proteomes" id="UP000254841">
    <property type="component" value="Unassembled WGS sequence"/>
</dbReference>